<dbReference type="GO" id="GO:0140662">
    <property type="term" value="F:ATP-dependent protein folding chaperone"/>
    <property type="evidence" value="ECO:0007669"/>
    <property type="project" value="InterPro"/>
</dbReference>
<dbReference type="RefSeq" id="WP_172603768.1">
    <property type="nucleotide sequence ID" value="NZ_AP019368.1"/>
</dbReference>
<name>A0A4P2VKL2_FLUSA</name>
<evidence type="ECO:0000313" key="8">
    <source>
        <dbReference type="Proteomes" id="UP000291236"/>
    </source>
</evidence>
<proteinExistence type="inferred from homology"/>
<dbReference type="PROSITE" id="PS00329">
    <property type="entry name" value="HSP70_2"/>
    <property type="match status" value="1"/>
</dbReference>
<dbReference type="InterPro" id="IPR013126">
    <property type="entry name" value="Hsp_70_fam"/>
</dbReference>
<keyword evidence="2 4" id="KW-0547">Nucleotide-binding</keyword>
<keyword evidence="8" id="KW-1185">Reference proteome</keyword>
<dbReference type="SUPFAM" id="SSF100920">
    <property type="entry name" value="Heat shock protein 70kD (HSP70), peptide-binding domain"/>
    <property type="match status" value="1"/>
</dbReference>
<dbReference type="AlphaFoldDB" id="A0A4P2VKL2"/>
<dbReference type="InterPro" id="IPR043129">
    <property type="entry name" value="ATPase_NBD"/>
</dbReference>
<organism evidence="7 8">
    <name type="scientific">Fluviispira sanaruensis</name>
    <dbReference type="NCBI Taxonomy" id="2493639"/>
    <lineage>
        <taxon>Bacteria</taxon>
        <taxon>Pseudomonadati</taxon>
        <taxon>Bdellovibrionota</taxon>
        <taxon>Oligoflexia</taxon>
        <taxon>Silvanigrellales</taxon>
        <taxon>Silvanigrellaceae</taxon>
        <taxon>Fluviispira</taxon>
    </lineage>
</organism>
<evidence type="ECO:0000256" key="2">
    <source>
        <dbReference type="ARBA" id="ARBA00022741"/>
    </source>
</evidence>
<gene>
    <name evidence="7" type="ORF">JCM31447_08750</name>
</gene>
<dbReference type="PRINTS" id="PR00301">
    <property type="entry name" value="HEATSHOCK70"/>
</dbReference>
<evidence type="ECO:0000256" key="1">
    <source>
        <dbReference type="ARBA" id="ARBA00007381"/>
    </source>
</evidence>
<dbReference type="EMBL" id="AP019368">
    <property type="protein sequence ID" value="BBH52434.1"/>
    <property type="molecule type" value="Genomic_DNA"/>
</dbReference>
<evidence type="ECO:0000256" key="6">
    <source>
        <dbReference type="SAM" id="MobiDB-lite"/>
    </source>
</evidence>
<dbReference type="Gene3D" id="3.30.420.40">
    <property type="match status" value="2"/>
</dbReference>
<keyword evidence="5" id="KW-0175">Coiled coil</keyword>
<protein>
    <submittedName>
        <fullName evidence="7">Heat-shock protein Hsp70</fullName>
    </submittedName>
</protein>
<dbReference type="Pfam" id="PF00012">
    <property type="entry name" value="HSP70"/>
    <property type="match status" value="3"/>
</dbReference>
<evidence type="ECO:0000256" key="3">
    <source>
        <dbReference type="ARBA" id="ARBA00022840"/>
    </source>
</evidence>
<feature type="compositionally biased region" description="Basic residues" evidence="6">
    <location>
        <begin position="1"/>
        <end position="10"/>
    </location>
</feature>
<sequence>MNVLQFKKKNKENNRNNSYSSESYPKSPQGASAIGIDLGTTNSVVSVFSNGASHPVTLEYENSYLVPSMIFFNKNENENFVGNKAKLQNEITPVEVIKSTKRSMGKNNALFESNGKQYTAEDAATLVLNYLVSHPTLQEEKEKFGGIWAVITVPAHFDDAARLATVAAAEKAGIHVLRIVNEPTAAALAYSMMPEDKKTEKETLAVFDLGGGTFDVSIVDRDGLVFNVLSSEGDVHLGGDDIDEAIANSLVDKVHPQLVARRSSKSSELYRNLILLAERAKKALQSEGLYQVQANDLDGKGSSIETELSRENFDEMVAPILQRTLFLTESAMHAAKRNPKYISRILLVGGSTRLVLVRKMLSDYFACIVDARLEPDLAVSWGASLQAAIIIGIQPDTILVDVCSHSLGIGVVENTEAINENFKTVAKKFGIPYPISEQELHRKLGARIEDFNNELQKLLHVAPILHRNSALPARRSEFFNTIYHNQHAVHVVVVQGEGDIVGENRLIGSFLFELEQPCPKGTRCEIQLTYDVNGMVHVFARQLGTKNEAKAQFDSRTGEVTGWTSLNLDDEDQFTDNEKLHNVDEIYEKKSTTKQLEKAMSHENIVSFPFGRKKEDLQKAELSAYECEPEIVNALILRAKRYLNKIQKENKEYNLILESLKKYSSLLLKAQQGHENDEDIELVETNLLALLEGK</sequence>
<feature type="coiled-coil region" evidence="5">
    <location>
        <begin position="632"/>
        <end position="663"/>
    </location>
</feature>
<dbReference type="InterPro" id="IPR018181">
    <property type="entry name" value="Heat_shock_70_CS"/>
</dbReference>
<accession>A0A4P2VKL2</accession>
<dbReference type="KEGG" id="sbf:JCM31447_08750"/>
<dbReference type="SUPFAM" id="SSF53067">
    <property type="entry name" value="Actin-like ATPase domain"/>
    <property type="match status" value="2"/>
</dbReference>
<keyword evidence="3 4" id="KW-0067">ATP-binding</keyword>
<feature type="region of interest" description="Disordered" evidence="6">
    <location>
        <begin position="1"/>
        <end position="30"/>
    </location>
</feature>
<dbReference type="PANTHER" id="PTHR19375">
    <property type="entry name" value="HEAT SHOCK PROTEIN 70KDA"/>
    <property type="match status" value="1"/>
</dbReference>
<dbReference type="CDD" id="cd24029">
    <property type="entry name" value="ASKHA_NBD_HSP70_DnaK_HscA_HscC"/>
    <property type="match status" value="1"/>
</dbReference>
<evidence type="ECO:0000256" key="5">
    <source>
        <dbReference type="SAM" id="Coils"/>
    </source>
</evidence>
<reference evidence="7 8" key="1">
    <citation type="submission" date="2018-12" db="EMBL/GenBank/DDBJ databases">
        <title>Rubrispira sanarue gen. nov., sp., nov., a member of the order Silvanigrellales, isolated from a brackish lake in Hamamatsu Japan.</title>
        <authorList>
            <person name="Maejima Y."/>
            <person name="Iino T."/>
            <person name="Muraguchi Y."/>
            <person name="Fukuda K."/>
            <person name="Nojiri H."/>
            <person name="Ohkuma M."/>
            <person name="Moriuchi R."/>
            <person name="Dohra H."/>
            <person name="Kimbara K."/>
            <person name="Shintani M."/>
        </authorList>
    </citation>
    <scope>NUCLEOTIDE SEQUENCE [LARGE SCALE GENOMIC DNA]</scope>
    <source>
        <strain evidence="7 8">RF1110005</strain>
    </source>
</reference>
<dbReference type="Gene3D" id="2.60.34.10">
    <property type="entry name" value="Substrate Binding Domain Of DNAk, Chain A, domain 1"/>
    <property type="match status" value="1"/>
</dbReference>
<dbReference type="Proteomes" id="UP000291236">
    <property type="component" value="Chromosome"/>
</dbReference>
<dbReference type="InterPro" id="IPR029047">
    <property type="entry name" value="HSP70_peptide-bd_sf"/>
</dbReference>
<comment type="similarity">
    <text evidence="1 4">Belongs to the heat shock protein 70 family.</text>
</comment>
<dbReference type="GO" id="GO:0005524">
    <property type="term" value="F:ATP binding"/>
    <property type="evidence" value="ECO:0007669"/>
    <property type="project" value="UniProtKB-KW"/>
</dbReference>
<evidence type="ECO:0000256" key="4">
    <source>
        <dbReference type="RuleBase" id="RU003322"/>
    </source>
</evidence>
<dbReference type="PROSITE" id="PS00297">
    <property type="entry name" value="HSP70_1"/>
    <property type="match status" value="1"/>
</dbReference>
<dbReference type="Gene3D" id="3.90.640.10">
    <property type="entry name" value="Actin, Chain A, domain 4"/>
    <property type="match status" value="1"/>
</dbReference>
<feature type="compositionally biased region" description="Low complexity" evidence="6">
    <location>
        <begin position="15"/>
        <end position="24"/>
    </location>
</feature>
<evidence type="ECO:0000313" key="7">
    <source>
        <dbReference type="EMBL" id="BBH52434.1"/>
    </source>
</evidence>